<sequence>MFKKKSIVVAALLPILSSLSLADDKNKGKERDGATVYQESCAVCHSTNFLKEAPKFGNKDDWKAFIEEGQQIPVAHGWVGTRKMPRHGGDPKITLDEFINATAYLGNSAGAKWKEAKDLDNKVYEEILKEIQIRLQRNELYDKIGKKY</sequence>
<gene>
    <name evidence="7" type="ORF">NGX11_07820</name>
</gene>
<protein>
    <recommendedName>
        <fullName evidence="6">Cytochrome c domain-containing protein</fullName>
    </recommendedName>
</protein>
<feature type="domain" description="Cytochrome c" evidence="6">
    <location>
        <begin position="28"/>
        <end position="109"/>
    </location>
</feature>
<evidence type="ECO:0000313" key="8">
    <source>
        <dbReference type="Proteomes" id="UP001164100"/>
    </source>
</evidence>
<dbReference type="AlphaFoldDB" id="A0AA46NGE1"/>
<dbReference type="SUPFAM" id="SSF46626">
    <property type="entry name" value="Cytochrome c"/>
    <property type="match status" value="1"/>
</dbReference>
<organism evidence="7 8">
    <name type="scientific">Aliarcobacter cryaerophilus</name>
    <dbReference type="NCBI Taxonomy" id="28198"/>
    <lineage>
        <taxon>Bacteria</taxon>
        <taxon>Pseudomonadati</taxon>
        <taxon>Campylobacterota</taxon>
        <taxon>Epsilonproteobacteria</taxon>
        <taxon>Campylobacterales</taxon>
        <taxon>Arcobacteraceae</taxon>
        <taxon>Aliarcobacter</taxon>
    </lineage>
</organism>
<dbReference type="InterPro" id="IPR036909">
    <property type="entry name" value="Cyt_c-like_dom_sf"/>
</dbReference>
<feature type="chain" id="PRO_5041279391" description="Cytochrome c domain-containing protein" evidence="5">
    <location>
        <begin position="23"/>
        <end position="148"/>
    </location>
</feature>
<keyword evidence="3 4" id="KW-0408">Iron</keyword>
<dbReference type="GO" id="GO:0009055">
    <property type="term" value="F:electron transfer activity"/>
    <property type="evidence" value="ECO:0007669"/>
    <property type="project" value="InterPro"/>
</dbReference>
<feature type="signal peptide" evidence="5">
    <location>
        <begin position="1"/>
        <end position="22"/>
    </location>
</feature>
<dbReference type="InterPro" id="IPR009056">
    <property type="entry name" value="Cyt_c-like_dom"/>
</dbReference>
<dbReference type="GO" id="GO:0020037">
    <property type="term" value="F:heme binding"/>
    <property type="evidence" value="ECO:0007669"/>
    <property type="project" value="InterPro"/>
</dbReference>
<reference evidence="7" key="1">
    <citation type="journal article" date="2022" name="Front. Microbiol.">
        <title>Species classification and novel plasmid identifications in Arcobacter cryaerophilus and Arcobacter cryaerophilus-like organisms.</title>
        <authorList>
            <person name="Zhou G."/>
            <person name="Wang M."/>
            <person name="Wang H."/>
            <person name="Chen X."/>
            <person name="Gu Y."/>
            <person name="Shao Z."/>
            <person name="Zhang J."/>
            <person name="Zhang M."/>
        </authorList>
    </citation>
    <scope>NUCLEOTIDE SEQUENCE</scope>
    <source>
        <strain evidence="7">ICDCAC48</strain>
    </source>
</reference>
<evidence type="ECO:0000256" key="2">
    <source>
        <dbReference type="ARBA" id="ARBA00022723"/>
    </source>
</evidence>
<dbReference type="PANTHER" id="PTHR40942:SF4">
    <property type="entry name" value="CYTOCHROME C5"/>
    <property type="match status" value="1"/>
</dbReference>
<evidence type="ECO:0000259" key="6">
    <source>
        <dbReference type="PROSITE" id="PS51007"/>
    </source>
</evidence>
<evidence type="ECO:0000256" key="5">
    <source>
        <dbReference type="SAM" id="SignalP"/>
    </source>
</evidence>
<evidence type="ECO:0000256" key="4">
    <source>
        <dbReference type="PROSITE-ProRule" id="PRU00433"/>
    </source>
</evidence>
<proteinExistence type="predicted"/>
<name>A0AA46NGE1_9BACT</name>
<evidence type="ECO:0000256" key="1">
    <source>
        <dbReference type="ARBA" id="ARBA00022617"/>
    </source>
</evidence>
<keyword evidence="2 4" id="KW-0479">Metal-binding</keyword>
<dbReference type="PANTHER" id="PTHR40942">
    <property type="match status" value="1"/>
</dbReference>
<dbReference type="EMBL" id="CP099556">
    <property type="protein sequence ID" value="UYF42807.1"/>
    <property type="molecule type" value="Genomic_DNA"/>
</dbReference>
<dbReference type="GO" id="GO:0046872">
    <property type="term" value="F:metal ion binding"/>
    <property type="evidence" value="ECO:0007669"/>
    <property type="project" value="UniProtKB-KW"/>
</dbReference>
<dbReference type="Gene3D" id="1.10.760.10">
    <property type="entry name" value="Cytochrome c-like domain"/>
    <property type="match status" value="1"/>
</dbReference>
<evidence type="ECO:0000256" key="3">
    <source>
        <dbReference type="ARBA" id="ARBA00023004"/>
    </source>
</evidence>
<dbReference type="PROSITE" id="PS51007">
    <property type="entry name" value="CYTC"/>
    <property type="match status" value="1"/>
</dbReference>
<dbReference type="Pfam" id="PF00034">
    <property type="entry name" value="Cytochrom_C"/>
    <property type="match status" value="1"/>
</dbReference>
<keyword evidence="5" id="KW-0732">Signal</keyword>
<accession>A0AA46NGE1</accession>
<keyword evidence="1 4" id="KW-0349">Heme</keyword>
<dbReference type="Proteomes" id="UP001164100">
    <property type="component" value="Chromosome"/>
</dbReference>
<dbReference type="RefSeq" id="WP_263514300.1">
    <property type="nucleotide sequence ID" value="NZ_CP099556.1"/>
</dbReference>
<evidence type="ECO:0000313" key="7">
    <source>
        <dbReference type="EMBL" id="UYF42807.1"/>
    </source>
</evidence>